<keyword evidence="2" id="KW-1185">Reference proteome</keyword>
<name>A0ABN1MK97_9FLAO</name>
<sequence length="138" mass="15738">MSGVREFLKSLSDRELAFLIKFKYSGYLNNSKKLILEEVDERGLSNLALSKLVKDSPFGGDVSSLNQCMRCGSFKLSTVSELKKFTGRMEAIGYIFSGKSGKVEKTECLVCGYVLSDPNRDREVKFDWVERVFRRKKK</sequence>
<dbReference type="RefSeq" id="WP_343783868.1">
    <property type="nucleotide sequence ID" value="NZ_BAAAFH010000001.1"/>
</dbReference>
<proteinExistence type="predicted"/>
<organism evidence="1 2">
    <name type="scientific">Wandonia haliotis</name>
    <dbReference type="NCBI Taxonomy" id="574963"/>
    <lineage>
        <taxon>Bacteria</taxon>
        <taxon>Pseudomonadati</taxon>
        <taxon>Bacteroidota</taxon>
        <taxon>Flavobacteriia</taxon>
        <taxon>Flavobacteriales</taxon>
        <taxon>Crocinitomicaceae</taxon>
        <taxon>Wandonia</taxon>
    </lineage>
</organism>
<evidence type="ECO:0000313" key="2">
    <source>
        <dbReference type="Proteomes" id="UP001501126"/>
    </source>
</evidence>
<protein>
    <submittedName>
        <fullName evidence="1">Uncharacterized protein</fullName>
    </submittedName>
</protein>
<comment type="caution">
    <text evidence="1">The sequence shown here is derived from an EMBL/GenBank/DDBJ whole genome shotgun (WGS) entry which is preliminary data.</text>
</comment>
<dbReference type="EMBL" id="BAAAFH010000001">
    <property type="protein sequence ID" value="GAA0873640.1"/>
    <property type="molecule type" value="Genomic_DNA"/>
</dbReference>
<gene>
    <name evidence="1" type="ORF">GCM10009118_00480</name>
</gene>
<dbReference type="Proteomes" id="UP001501126">
    <property type="component" value="Unassembled WGS sequence"/>
</dbReference>
<reference evidence="1 2" key="1">
    <citation type="journal article" date="2019" name="Int. J. Syst. Evol. Microbiol.">
        <title>The Global Catalogue of Microorganisms (GCM) 10K type strain sequencing project: providing services to taxonomists for standard genome sequencing and annotation.</title>
        <authorList>
            <consortium name="The Broad Institute Genomics Platform"/>
            <consortium name="The Broad Institute Genome Sequencing Center for Infectious Disease"/>
            <person name="Wu L."/>
            <person name="Ma J."/>
        </authorList>
    </citation>
    <scope>NUCLEOTIDE SEQUENCE [LARGE SCALE GENOMIC DNA]</scope>
    <source>
        <strain evidence="1 2">JCM 16083</strain>
    </source>
</reference>
<evidence type="ECO:0000313" key="1">
    <source>
        <dbReference type="EMBL" id="GAA0873640.1"/>
    </source>
</evidence>
<accession>A0ABN1MK97</accession>